<dbReference type="Proteomes" id="UP001596145">
    <property type="component" value="Unassembled WGS sequence"/>
</dbReference>
<proteinExistence type="predicted"/>
<gene>
    <name evidence="2" type="ORF">ACFPJA_02045</name>
</gene>
<accession>A0ABD5QN51</accession>
<reference evidence="2 3" key="1">
    <citation type="journal article" date="2019" name="Int. J. Syst. Evol. Microbiol.">
        <title>The Global Catalogue of Microorganisms (GCM) 10K type strain sequencing project: providing services to taxonomists for standard genome sequencing and annotation.</title>
        <authorList>
            <consortium name="The Broad Institute Genomics Platform"/>
            <consortium name="The Broad Institute Genome Sequencing Center for Infectious Disease"/>
            <person name="Wu L."/>
            <person name="Ma J."/>
        </authorList>
    </citation>
    <scope>NUCLEOTIDE SEQUENCE [LARGE SCALE GENOMIC DNA]</scope>
    <source>
        <strain evidence="2 3">CGMCC 1.16026</strain>
    </source>
</reference>
<name>A0ABD5QN51_9EURY</name>
<evidence type="ECO:0000313" key="2">
    <source>
        <dbReference type="EMBL" id="MFC5133511.1"/>
    </source>
</evidence>
<keyword evidence="3" id="KW-1185">Reference proteome</keyword>
<comment type="caution">
    <text evidence="2">The sequence shown here is derived from an EMBL/GenBank/DDBJ whole genome shotgun (WGS) entry which is preliminary data.</text>
</comment>
<dbReference type="EMBL" id="JBHSKV010000001">
    <property type="protein sequence ID" value="MFC5133511.1"/>
    <property type="molecule type" value="Genomic_DNA"/>
</dbReference>
<sequence>MDFGHDTYGQPDSFEETGYANEWHEDTSATSTYKPYDSTQTAEPEAVEVYREMLETPAIEEDHAEFLESRINDLLER</sequence>
<feature type="compositionally biased region" description="Polar residues" evidence="1">
    <location>
        <begin position="28"/>
        <end position="42"/>
    </location>
</feature>
<protein>
    <submittedName>
        <fullName evidence="2">Uncharacterized protein</fullName>
    </submittedName>
</protein>
<dbReference type="RefSeq" id="WP_122103831.1">
    <property type="nucleotide sequence ID" value="NZ_JBHSKV010000001.1"/>
</dbReference>
<feature type="region of interest" description="Disordered" evidence="1">
    <location>
        <begin position="1"/>
        <end position="42"/>
    </location>
</feature>
<organism evidence="2 3">
    <name type="scientific">Halorubrum glutamatedens</name>
    <dbReference type="NCBI Taxonomy" id="2707018"/>
    <lineage>
        <taxon>Archaea</taxon>
        <taxon>Methanobacteriati</taxon>
        <taxon>Methanobacteriota</taxon>
        <taxon>Stenosarchaea group</taxon>
        <taxon>Halobacteria</taxon>
        <taxon>Halobacteriales</taxon>
        <taxon>Haloferacaceae</taxon>
        <taxon>Halorubrum</taxon>
    </lineage>
</organism>
<dbReference type="AlphaFoldDB" id="A0ABD5QN51"/>
<evidence type="ECO:0000256" key="1">
    <source>
        <dbReference type="SAM" id="MobiDB-lite"/>
    </source>
</evidence>
<evidence type="ECO:0000313" key="3">
    <source>
        <dbReference type="Proteomes" id="UP001596145"/>
    </source>
</evidence>